<keyword evidence="3" id="KW-1185">Reference proteome</keyword>
<dbReference type="RefSeq" id="WP_135775807.1">
    <property type="nucleotide sequence ID" value="NZ_RQEY01000023.1"/>
</dbReference>
<evidence type="ECO:0000313" key="2">
    <source>
        <dbReference type="EMBL" id="TGK36562.1"/>
    </source>
</evidence>
<dbReference type="NCBIfam" id="TIGR04052">
    <property type="entry name" value="MbnP_like_WxW"/>
    <property type="match status" value="1"/>
</dbReference>
<protein>
    <submittedName>
        <fullName evidence="2">Metallo-mystery pair system four-Cys motif protein</fullName>
    </submittedName>
</protein>
<dbReference type="EMBL" id="RQEY01000023">
    <property type="protein sequence ID" value="TGK36562.1"/>
    <property type="molecule type" value="Genomic_DNA"/>
</dbReference>
<dbReference type="Pfam" id="PF20243">
    <property type="entry name" value="MbnP"/>
    <property type="match status" value="1"/>
</dbReference>
<comment type="caution">
    <text evidence="2">The sequence shown here is derived from an EMBL/GenBank/DDBJ whole genome shotgun (WGS) entry which is preliminary data.</text>
</comment>
<sequence>MKLLYNAVIAVSSFILIGCDGSSSPNMALLALMSQTAVPGIQFKAVVGDSDAKCGSNIDGHGHASVMSFGKMNSQSNVNIMHVAGAMPITLQDLRFYVSNLELIDQDSNTIEVNVPDDGVWQASGVTLLDFENDTGDCSGTAATNTIIKTSIENKTYKGIRFYLGVPEVLNHLNPVTAPSPLNISGLAWMWSTGYIFGRFEFNATVVNSQSETSFWKAAVHFGSSGCNMGSPYGCNISNRPFIELLPTGGFNPSIHAVRFDLKTLVAGWDIGTAAESVAANSNNTIECHSNQGNSISDTNCPVPFANIGLDYATGQPSGTQSVFSIVAK</sequence>
<name>A0A4R9GZ03_9LEPT</name>
<dbReference type="Proteomes" id="UP000298097">
    <property type="component" value="Unassembled WGS sequence"/>
</dbReference>
<dbReference type="InterPro" id="IPR023977">
    <property type="entry name" value="MbnP-like"/>
</dbReference>
<dbReference type="PROSITE" id="PS51257">
    <property type="entry name" value="PROKAR_LIPOPROTEIN"/>
    <property type="match status" value="1"/>
</dbReference>
<feature type="domain" description="Copper-binding protein MbnP-like" evidence="1">
    <location>
        <begin position="41"/>
        <end position="274"/>
    </location>
</feature>
<dbReference type="AlphaFoldDB" id="A0A4R9GZ03"/>
<dbReference type="OrthoDB" id="64245at2"/>
<reference evidence="2" key="1">
    <citation type="journal article" date="2019" name="PLoS Negl. Trop. Dis.">
        <title>Revisiting the worldwide diversity of Leptospira species in the environment.</title>
        <authorList>
            <person name="Vincent A.T."/>
            <person name="Schiettekatte O."/>
            <person name="Bourhy P."/>
            <person name="Veyrier F.J."/>
            <person name="Picardeau M."/>
        </authorList>
    </citation>
    <scope>NUCLEOTIDE SEQUENCE [LARGE SCALE GENOMIC DNA]</scope>
    <source>
        <strain evidence="2">201800301</strain>
    </source>
</reference>
<dbReference type="InterPro" id="IPR046863">
    <property type="entry name" value="MbnP-like_dom"/>
</dbReference>
<gene>
    <name evidence="2" type="ORF">EHO65_17345</name>
</gene>
<organism evidence="2 3">
    <name type="scientific">Leptospira andrefontaineae</name>
    <dbReference type="NCBI Taxonomy" id="2484976"/>
    <lineage>
        <taxon>Bacteria</taxon>
        <taxon>Pseudomonadati</taxon>
        <taxon>Spirochaetota</taxon>
        <taxon>Spirochaetia</taxon>
        <taxon>Leptospirales</taxon>
        <taxon>Leptospiraceae</taxon>
        <taxon>Leptospira</taxon>
    </lineage>
</organism>
<evidence type="ECO:0000313" key="3">
    <source>
        <dbReference type="Proteomes" id="UP000298097"/>
    </source>
</evidence>
<evidence type="ECO:0000259" key="1">
    <source>
        <dbReference type="Pfam" id="PF20243"/>
    </source>
</evidence>
<proteinExistence type="predicted"/>
<accession>A0A4R9GZ03</accession>